<evidence type="ECO:0000259" key="1">
    <source>
        <dbReference type="Pfam" id="PF13018"/>
    </source>
</evidence>
<comment type="caution">
    <text evidence="2">The sequence shown here is derived from an EMBL/GenBank/DDBJ whole genome shotgun (WGS) entry which is preliminary data.</text>
</comment>
<reference evidence="2 3" key="1">
    <citation type="submission" date="2023-08" db="EMBL/GenBank/DDBJ databases">
        <title>Genomic and mutational analysis of Pseudomonas syringae pv. tagetis EB037 pathogenicity on sunflower.</title>
        <authorList>
            <person name="Maul J.E."/>
        </authorList>
    </citation>
    <scope>NUCLEOTIDE SEQUENCE [LARGE SCALE GENOMIC DNA]</scope>
    <source>
        <strain evidence="2 3">EB037_T1</strain>
    </source>
</reference>
<protein>
    <submittedName>
        <fullName evidence="2">ESPR domain-containing protein</fullName>
    </submittedName>
</protein>
<feature type="non-terminal residue" evidence="2">
    <location>
        <position position="97"/>
    </location>
</feature>
<dbReference type="EMBL" id="JAVCQK010000135">
    <property type="protein sequence ID" value="MFH7518941.1"/>
    <property type="molecule type" value="Genomic_DNA"/>
</dbReference>
<organism evidence="2 3">
    <name type="scientific">Pseudomonas syringae pv. tagetis</name>
    <dbReference type="NCBI Taxonomy" id="129140"/>
    <lineage>
        <taxon>Bacteria</taxon>
        <taxon>Pseudomonadati</taxon>
        <taxon>Pseudomonadota</taxon>
        <taxon>Gammaproteobacteria</taxon>
        <taxon>Pseudomonadales</taxon>
        <taxon>Pseudomonadaceae</taxon>
        <taxon>Pseudomonas</taxon>
    </lineage>
</organism>
<sequence length="97" mass="9997">MNRIYRLVFNRALGVMQVASEVAQNPGGSAVCTARMPRLRAHQLTVALAATLASGSALAACTGTTTVDCDGTTNINNYSNATNGLTLNIASGALLRT</sequence>
<feature type="domain" description="ESPR" evidence="1">
    <location>
        <begin position="1"/>
        <end position="49"/>
    </location>
</feature>
<gene>
    <name evidence="2" type="ORF">RA271_27850</name>
</gene>
<dbReference type="Proteomes" id="UP001610657">
    <property type="component" value="Unassembled WGS sequence"/>
</dbReference>
<evidence type="ECO:0000313" key="2">
    <source>
        <dbReference type="EMBL" id="MFH7518941.1"/>
    </source>
</evidence>
<evidence type="ECO:0000313" key="3">
    <source>
        <dbReference type="Proteomes" id="UP001610657"/>
    </source>
</evidence>
<proteinExistence type="predicted"/>
<dbReference type="InterPro" id="IPR024973">
    <property type="entry name" value="ESPR"/>
</dbReference>
<name>A0ABW7NVK5_9PSED</name>
<dbReference type="Pfam" id="PF13018">
    <property type="entry name" value="ESPR"/>
    <property type="match status" value="1"/>
</dbReference>
<keyword evidence="3" id="KW-1185">Reference proteome</keyword>
<dbReference type="RefSeq" id="WP_395577744.1">
    <property type="nucleotide sequence ID" value="NZ_JAVCQK010000135.1"/>
</dbReference>
<accession>A0ABW7NVK5</accession>